<dbReference type="InterPro" id="IPR011990">
    <property type="entry name" value="TPR-like_helical_dom_sf"/>
</dbReference>
<evidence type="ECO:0008006" key="3">
    <source>
        <dbReference type="Google" id="ProtNLM"/>
    </source>
</evidence>
<dbReference type="Proteomes" id="UP000077857">
    <property type="component" value="Unassembled WGS sequence"/>
</dbReference>
<evidence type="ECO:0000313" key="2">
    <source>
        <dbReference type="Proteomes" id="UP000077857"/>
    </source>
</evidence>
<name>A0A177NRT1_9GAMM</name>
<dbReference type="EMBL" id="LUUJ01000011">
    <property type="protein sequence ID" value="OAI20746.1"/>
    <property type="molecule type" value="Genomic_DNA"/>
</dbReference>
<evidence type="ECO:0000313" key="1">
    <source>
        <dbReference type="EMBL" id="OAI20746.1"/>
    </source>
</evidence>
<comment type="caution">
    <text evidence="1">The sequence shown here is derived from an EMBL/GenBank/DDBJ whole genome shotgun (WGS) entry which is preliminary data.</text>
</comment>
<dbReference type="SUPFAM" id="SSF48452">
    <property type="entry name" value="TPR-like"/>
    <property type="match status" value="1"/>
</dbReference>
<dbReference type="OrthoDB" id="7359089at2"/>
<organism evidence="1 2">
    <name type="scientific">Methylomonas koyamae</name>
    <dbReference type="NCBI Taxonomy" id="702114"/>
    <lineage>
        <taxon>Bacteria</taxon>
        <taxon>Pseudomonadati</taxon>
        <taxon>Pseudomonadota</taxon>
        <taxon>Gammaproteobacteria</taxon>
        <taxon>Methylococcales</taxon>
        <taxon>Methylococcaceae</taxon>
        <taxon>Methylomonas</taxon>
    </lineage>
</organism>
<gene>
    <name evidence="1" type="ORF">A1507_04640</name>
</gene>
<protein>
    <recommendedName>
        <fullName evidence="3">Tetratricopeptide repeat protein</fullName>
    </recommendedName>
</protein>
<dbReference type="AlphaFoldDB" id="A0A177NRT1"/>
<dbReference type="Gene3D" id="1.25.40.10">
    <property type="entry name" value="Tetratricopeptide repeat domain"/>
    <property type="match status" value="1"/>
</dbReference>
<accession>A0A177NRT1</accession>
<dbReference type="RefSeq" id="WP_064039025.1">
    <property type="nucleotide sequence ID" value="NZ_CP133985.1"/>
</dbReference>
<reference evidence="1 2" key="1">
    <citation type="submission" date="2016-03" db="EMBL/GenBank/DDBJ databases">
        <authorList>
            <person name="Ploux O."/>
        </authorList>
    </citation>
    <scope>NUCLEOTIDE SEQUENCE [LARGE SCALE GENOMIC DNA]</scope>
    <source>
        <strain evidence="1 2">R-45378</strain>
    </source>
</reference>
<sequence>MAGVSFLEERVLFSPDVPEAVNKLLQMAVAASHADKPLAEKYFQQAQQLDPACLQTYFALYKFYFYQGRLAEAEREALAALAESARQGGFPADYRQLAAEAGQWDMYASDVCLFYLYSLKALGFIRLRRQLEDEARLVLAVLRQLDPLDRSGGSVIMHLAEVLAEEAA</sequence>
<proteinExistence type="predicted"/>